<reference evidence="1 2" key="1">
    <citation type="submission" date="2017-07" db="EMBL/GenBank/DDBJ databases">
        <title>Fictibacillus sp. nov. GDSW-R2A3 Genome sequencing and assembly.</title>
        <authorList>
            <person name="Mayilraj S."/>
        </authorList>
    </citation>
    <scope>NUCLEOTIDE SEQUENCE [LARGE SCALE GENOMIC DNA]</scope>
    <source>
        <strain evidence="1 2">GDSW-R2A3</strain>
    </source>
</reference>
<dbReference type="Proteomes" id="UP000215059">
    <property type="component" value="Unassembled WGS sequence"/>
</dbReference>
<accession>A0A235FAA7</accession>
<name>A0A235FAA7_9BACL</name>
<evidence type="ECO:0000313" key="1">
    <source>
        <dbReference type="EMBL" id="OYD58270.1"/>
    </source>
</evidence>
<dbReference type="InterPro" id="IPR020296">
    <property type="entry name" value="Spore_Cse60"/>
</dbReference>
<sequence length="63" mass="7332">MLQVKLFDEEHEEDLETEMNEFLAALPEGSIKEIQYQVAISDNGEEEEDAIFSYSAMIIYRKT</sequence>
<organism evidence="1 2">
    <name type="scientific">Fictibacillus aquaticus</name>
    <dbReference type="NCBI Taxonomy" id="2021314"/>
    <lineage>
        <taxon>Bacteria</taxon>
        <taxon>Bacillati</taxon>
        <taxon>Bacillota</taxon>
        <taxon>Bacilli</taxon>
        <taxon>Bacillales</taxon>
        <taxon>Fictibacillaceae</taxon>
        <taxon>Fictibacillus</taxon>
    </lineage>
</organism>
<dbReference type="RefSeq" id="WP_094252411.1">
    <property type="nucleotide sequence ID" value="NZ_JBHLXL010000001.1"/>
</dbReference>
<dbReference type="OrthoDB" id="1653053at2"/>
<comment type="caution">
    <text evidence="1">The sequence shown here is derived from an EMBL/GenBank/DDBJ whole genome shotgun (WGS) entry which is preliminary data.</text>
</comment>
<proteinExistence type="predicted"/>
<evidence type="ECO:0000313" key="2">
    <source>
        <dbReference type="Proteomes" id="UP000215059"/>
    </source>
</evidence>
<protein>
    <submittedName>
        <fullName evidence="1">Sporulation protein cse60</fullName>
    </submittedName>
</protein>
<gene>
    <name evidence="1" type="ORF">CGZ90_10340</name>
</gene>
<keyword evidence="2" id="KW-1185">Reference proteome</keyword>
<dbReference type="EMBL" id="NOII01000002">
    <property type="protein sequence ID" value="OYD58270.1"/>
    <property type="molecule type" value="Genomic_DNA"/>
</dbReference>
<dbReference type="AlphaFoldDB" id="A0A235FAA7"/>
<dbReference type="Pfam" id="PF10957">
    <property type="entry name" value="Spore_Cse60"/>
    <property type="match status" value="1"/>
</dbReference>